<evidence type="ECO:0000313" key="1">
    <source>
        <dbReference type="EMBL" id="MBL7527352.1"/>
    </source>
</evidence>
<dbReference type="EMBL" id="JADWVN010000026">
    <property type="protein sequence ID" value="MBL7527352.1"/>
    <property type="molecule type" value="Genomic_DNA"/>
</dbReference>
<reference evidence="1 2" key="1">
    <citation type="submission" date="2020-12" db="EMBL/GenBank/DDBJ databases">
        <title>WGS of Legionella: environmental sample.</title>
        <authorList>
            <person name="Cristino S."/>
            <person name="Girolamini L."/>
            <person name="Salaris S."/>
            <person name="Pascale M.R."/>
            <person name="Mazzotta M."/>
            <person name="Orsini M."/>
            <person name="Grottola A."/>
        </authorList>
    </citation>
    <scope>NUCLEOTIDE SEQUENCE [LARGE SCALE GENOMIC DNA]</scope>
    <source>
        <strain evidence="1 2">30cs62</strain>
    </source>
</reference>
<proteinExistence type="predicted"/>
<gene>
    <name evidence="1" type="ORF">I5282_12330</name>
</gene>
<name>A0ABS1WDB9_9GAMM</name>
<comment type="caution">
    <text evidence="1">The sequence shown here is derived from an EMBL/GenBank/DDBJ whole genome shotgun (WGS) entry which is preliminary data.</text>
</comment>
<keyword evidence="2" id="KW-1185">Reference proteome</keyword>
<organism evidence="1 2">
    <name type="scientific">Legionella bononiensis</name>
    <dbReference type="NCBI Taxonomy" id="2793102"/>
    <lineage>
        <taxon>Bacteria</taxon>
        <taxon>Pseudomonadati</taxon>
        <taxon>Pseudomonadota</taxon>
        <taxon>Gammaproteobacteria</taxon>
        <taxon>Legionellales</taxon>
        <taxon>Legionellaceae</taxon>
        <taxon>Legionella</taxon>
    </lineage>
</organism>
<sequence>MDLSFVSGLILGCLTGIAGKYILQKMSVKRKHDEDNKNKHLEWDQLIQDYPQFTSQLREDVNNPEYKKIREFFVVDQHAILNTQIPRLRYDATDENILVVNRLERLGYIERIKTNCLLYKMKDDFIALLRSVHQS</sequence>
<evidence type="ECO:0000313" key="2">
    <source>
        <dbReference type="Proteomes" id="UP000809910"/>
    </source>
</evidence>
<dbReference type="Proteomes" id="UP000809910">
    <property type="component" value="Unassembled WGS sequence"/>
</dbReference>
<dbReference type="RefSeq" id="WP_203114002.1">
    <property type="nucleotide sequence ID" value="NZ_JADWVN010000026.1"/>
</dbReference>
<protein>
    <submittedName>
        <fullName evidence="1">Uncharacterized protein</fullName>
    </submittedName>
</protein>
<accession>A0ABS1WDB9</accession>